<dbReference type="AlphaFoldDB" id="A0A9D1CVR4"/>
<dbReference type="Proteomes" id="UP000824260">
    <property type="component" value="Unassembled WGS sequence"/>
</dbReference>
<dbReference type="InterPro" id="IPR044925">
    <property type="entry name" value="His-Me_finger_sf"/>
</dbReference>
<comment type="similarity">
    <text evidence="3">Belongs to the HNH nuclease family.</text>
</comment>
<evidence type="ECO:0000259" key="5">
    <source>
        <dbReference type="SMART" id="SM00507"/>
    </source>
</evidence>
<accession>A0A9D1CVR4</accession>
<organism evidence="6 7">
    <name type="scientific">Candidatus Pullichristensenella stercorigallinarum</name>
    <dbReference type="NCBI Taxonomy" id="2840909"/>
    <lineage>
        <taxon>Bacteria</taxon>
        <taxon>Bacillati</taxon>
        <taxon>Bacillota</taxon>
        <taxon>Clostridia</taxon>
        <taxon>Candidatus Pullichristensenella</taxon>
    </lineage>
</organism>
<sequence length="118" mass="13780">MPRKPRHPCGYPGCPELTERQYCPAHEKVVSSQYNRYGRTPEMKRRYNGAWPRVRRAFLAAHPLCEMCLREGRTTAAEEVHHIVPLVDGGTHAWDNLMALCKRCYSRITATEGRRWRK</sequence>
<dbReference type="EMBL" id="DVFZ01000043">
    <property type="protein sequence ID" value="HIQ82282.1"/>
    <property type="molecule type" value="Genomic_DNA"/>
</dbReference>
<dbReference type="GO" id="GO:0016787">
    <property type="term" value="F:hydrolase activity"/>
    <property type="evidence" value="ECO:0007669"/>
    <property type="project" value="UniProtKB-KW"/>
</dbReference>
<evidence type="ECO:0000313" key="6">
    <source>
        <dbReference type="EMBL" id="HIQ82282.1"/>
    </source>
</evidence>
<dbReference type="InterPro" id="IPR003615">
    <property type="entry name" value="HNH_nuc"/>
</dbReference>
<dbReference type="GO" id="GO:0003676">
    <property type="term" value="F:nucleic acid binding"/>
    <property type="evidence" value="ECO:0007669"/>
    <property type="project" value="InterPro"/>
</dbReference>
<reference evidence="6" key="2">
    <citation type="journal article" date="2021" name="PeerJ">
        <title>Extensive microbial diversity within the chicken gut microbiome revealed by metagenomics and culture.</title>
        <authorList>
            <person name="Gilroy R."/>
            <person name="Ravi A."/>
            <person name="Getino M."/>
            <person name="Pursley I."/>
            <person name="Horton D.L."/>
            <person name="Alikhan N.F."/>
            <person name="Baker D."/>
            <person name="Gharbi K."/>
            <person name="Hall N."/>
            <person name="Watson M."/>
            <person name="Adriaenssens E.M."/>
            <person name="Foster-Nyarko E."/>
            <person name="Jarju S."/>
            <person name="Secka A."/>
            <person name="Antonio M."/>
            <person name="Oren A."/>
            <person name="Chaudhuri R.R."/>
            <person name="La Ragione R."/>
            <person name="Hildebrand F."/>
            <person name="Pallen M.J."/>
        </authorList>
    </citation>
    <scope>NUCLEOTIDE SEQUENCE</scope>
    <source>
        <strain evidence="6">ChiSjej6B24-2974</strain>
    </source>
</reference>
<evidence type="ECO:0000313" key="7">
    <source>
        <dbReference type="Proteomes" id="UP000824260"/>
    </source>
</evidence>
<keyword evidence="6" id="KW-0255">Endonuclease</keyword>
<evidence type="ECO:0000256" key="3">
    <source>
        <dbReference type="ARBA" id="ARBA00038412"/>
    </source>
</evidence>
<dbReference type="GO" id="GO:0005829">
    <property type="term" value="C:cytosol"/>
    <property type="evidence" value="ECO:0007669"/>
    <property type="project" value="TreeGrafter"/>
</dbReference>
<comment type="caution">
    <text evidence="6">The sequence shown here is derived from an EMBL/GenBank/DDBJ whole genome shotgun (WGS) entry which is preliminary data.</text>
</comment>
<gene>
    <name evidence="6" type="ORF">IAA52_04190</name>
</gene>
<dbReference type="CDD" id="cd00085">
    <property type="entry name" value="HNHc"/>
    <property type="match status" value="1"/>
</dbReference>
<evidence type="ECO:0000256" key="1">
    <source>
        <dbReference type="ARBA" id="ARBA00022722"/>
    </source>
</evidence>
<evidence type="ECO:0000256" key="2">
    <source>
        <dbReference type="ARBA" id="ARBA00022801"/>
    </source>
</evidence>
<dbReference type="GO" id="GO:0008270">
    <property type="term" value="F:zinc ion binding"/>
    <property type="evidence" value="ECO:0007669"/>
    <property type="project" value="InterPro"/>
</dbReference>
<keyword evidence="2" id="KW-0378">Hydrolase</keyword>
<proteinExistence type="inferred from homology"/>
<dbReference type="GO" id="GO:0004519">
    <property type="term" value="F:endonuclease activity"/>
    <property type="evidence" value="ECO:0007669"/>
    <property type="project" value="UniProtKB-KW"/>
</dbReference>
<dbReference type="SUPFAM" id="SSF54060">
    <property type="entry name" value="His-Me finger endonucleases"/>
    <property type="match status" value="1"/>
</dbReference>
<dbReference type="Pfam" id="PF01844">
    <property type="entry name" value="HNH"/>
    <property type="match status" value="1"/>
</dbReference>
<dbReference type="Gene3D" id="1.10.30.50">
    <property type="match status" value="1"/>
</dbReference>
<dbReference type="InterPro" id="IPR002711">
    <property type="entry name" value="HNH"/>
</dbReference>
<evidence type="ECO:0000256" key="4">
    <source>
        <dbReference type="ARBA" id="ARBA00040194"/>
    </source>
</evidence>
<name>A0A9D1CVR4_9FIRM</name>
<dbReference type="PANTHER" id="PTHR41286:SF1">
    <property type="entry name" value="HNH NUCLEASE YAJD-RELATED"/>
    <property type="match status" value="1"/>
</dbReference>
<reference evidence="6" key="1">
    <citation type="submission" date="2020-10" db="EMBL/GenBank/DDBJ databases">
        <authorList>
            <person name="Gilroy R."/>
        </authorList>
    </citation>
    <scope>NUCLEOTIDE SEQUENCE</scope>
    <source>
        <strain evidence="6">ChiSjej6B24-2974</strain>
    </source>
</reference>
<feature type="domain" description="HNH nuclease" evidence="5">
    <location>
        <begin position="53"/>
        <end position="106"/>
    </location>
</feature>
<keyword evidence="1" id="KW-0540">Nuclease</keyword>
<dbReference type="SMART" id="SM00507">
    <property type="entry name" value="HNHc"/>
    <property type="match status" value="1"/>
</dbReference>
<protein>
    <recommendedName>
        <fullName evidence="4">Putative HNH nuclease YajD</fullName>
    </recommendedName>
</protein>
<dbReference type="PANTHER" id="PTHR41286">
    <property type="entry name" value="HNH NUCLEASE YAJD-RELATED"/>
    <property type="match status" value="1"/>
</dbReference>